<dbReference type="GO" id="GO:0000981">
    <property type="term" value="F:DNA-binding transcription factor activity, RNA polymerase II-specific"/>
    <property type="evidence" value="ECO:0007669"/>
    <property type="project" value="InterPro"/>
</dbReference>
<reference evidence="5 6" key="1">
    <citation type="submission" date="2016-07" db="EMBL/GenBank/DDBJ databases">
        <title>Pervasive Adenine N6-methylation of Active Genes in Fungi.</title>
        <authorList>
            <consortium name="DOE Joint Genome Institute"/>
            <person name="Mondo S.J."/>
            <person name="Dannebaum R.O."/>
            <person name="Kuo R.C."/>
            <person name="Labutti K."/>
            <person name="Haridas S."/>
            <person name="Kuo A."/>
            <person name="Salamov A."/>
            <person name="Ahrendt S.R."/>
            <person name="Lipzen A."/>
            <person name="Sullivan W."/>
            <person name="Andreopoulos W.B."/>
            <person name="Clum A."/>
            <person name="Lindquist E."/>
            <person name="Daum C."/>
            <person name="Ramamoorthy G.K."/>
            <person name="Gryganskyi A."/>
            <person name="Culley D."/>
            <person name="Magnuson J.K."/>
            <person name="James T.Y."/>
            <person name="O'Malley M.A."/>
            <person name="Stajich J.E."/>
            <person name="Spatafora J.W."/>
            <person name="Visel A."/>
            <person name="Grigoriev I.V."/>
        </authorList>
    </citation>
    <scope>NUCLEOTIDE SEQUENCE [LARGE SCALE GENOMIC DNA]</scope>
    <source>
        <strain evidence="5 6">NRRL 3116</strain>
    </source>
</reference>
<dbReference type="GeneID" id="33568386"/>
<evidence type="ECO:0000313" key="6">
    <source>
        <dbReference type="Proteomes" id="UP000193648"/>
    </source>
</evidence>
<feature type="domain" description="Zn(2)-C6 fungal-type" evidence="4">
    <location>
        <begin position="223"/>
        <end position="253"/>
    </location>
</feature>
<comment type="caution">
    <text evidence="5">The sequence shown here is derived from an EMBL/GenBank/DDBJ whole genome shotgun (WGS) entry which is preliminary data.</text>
</comment>
<evidence type="ECO:0000259" key="4">
    <source>
        <dbReference type="PROSITE" id="PS50048"/>
    </source>
</evidence>
<feature type="region of interest" description="Disordered" evidence="3">
    <location>
        <begin position="246"/>
        <end position="270"/>
    </location>
</feature>
<dbReference type="SMART" id="SM00066">
    <property type="entry name" value="GAL4"/>
    <property type="match status" value="1"/>
</dbReference>
<dbReference type="PANTHER" id="PTHR47659:SF7">
    <property type="entry name" value="FUNGAL TRANSCRIPTIONAL REGULATORY PROTEIN, N-TERMINAL DOMAIN-CONTAINING PROTEIN"/>
    <property type="match status" value="1"/>
</dbReference>
<dbReference type="InterPro" id="IPR050335">
    <property type="entry name" value="ERT1_acuK_gluconeogen_tf"/>
</dbReference>
<sequence length="442" mass="48209">MSNTIVLESTPTSMAPSVTLSYAVAQQQGPLDGLDTTMAALHGLGLGLTSPYNTLKQEHLTPIFSSASPSSTLTSPLDLSERFGSFQSHPSQVELKEIFSPHELNLDFVSSSTSLGSVPGPCQPSPLETCRGQSVFPIPTPGSTMSQVVSDFEHIPETLSLSTDMNTDMNTNKGSTLNLSLNTPTLANMIDAPSPSPSSTPPSSNPPSPTSPSYDDIMTPVVACASCKKSHIKCDHGRPCQNCLKHPSKASSCQDAVPKPRGRPKGGSKAAAAEATVGSNRGVYHLHHPHQYSGFHLVPGPYQYMRGVSEHSQLYRQRAMSFPHISFVHDPHEPSPCILQSQQQHQHQHQHQPQPQPQPQHQQQRPDTLQQHSLHYHPYQHAQPQHPQMSQFHQRAVSHPQTRYSTPEGHSPSAVDFQRLSPGHPSPVPSSPYSWEPLTFSE</sequence>
<feature type="region of interest" description="Disordered" evidence="3">
    <location>
        <begin position="186"/>
        <end position="214"/>
    </location>
</feature>
<dbReference type="Pfam" id="PF00172">
    <property type="entry name" value="Zn_clus"/>
    <property type="match status" value="1"/>
</dbReference>
<proteinExistence type="predicted"/>
<evidence type="ECO:0000256" key="3">
    <source>
        <dbReference type="SAM" id="MobiDB-lite"/>
    </source>
</evidence>
<feature type="region of interest" description="Disordered" evidence="3">
    <location>
        <begin position="381"/>
        <end position="442"/>
    </location>
</feature>
<feature type="compositionally biased region" description="Polar residues" evidence="3">
    <location>
        <begin position="389"/>
        <end position="405"/>
    </location>
</feature>
<organism evidence="5 6">
    <name type="scientific">Lobosporangium transversale</name>
    <dbReference type="NCBI Taxonomy" id="64571"/>
    <lineage>
        <taxon>Eukaryota</taxon>
        <taxon>Fungi</taxon>
        <taxon>Fungi incertae sedis</taxon>
        <taxon>Mucoromycota</taxon>
        <taxon>Mortierellomycotina</taxon>
        <taxon>Mortierellomycetes</taxon>
        <taxon>Mortierellales</taxon>
        <taxon>Mortierellaceae</taxon>
        <taxon>Lobosporangium</taxon>
    </lineage>
</organism>
<dbReference type="Proteomes" id="UP000193648">
    <property type="component" value="Unassembled WGS sequence"/>
</dbReference>
<dbReference type="OrthoDB" id="1555531at2759"/>
<dbReference type="AlphaFoldDB" id="A0A1Y2GNP9"/>
<keyword evidence="2" id="KW-0539">Nucleus</keyword>
<dbReference type="CDD" id="cd00067">
    <property type="entry name" value="GAL4"/>
    <property type="match status" value="1"/>
</dbReference>
<dbReference type="PANTHER" id="PTHR47659">
    <property type="entry name" value="ZN(II)2CYS6 TRANSCRIPTION FACTOR (EUROFUNG)-RELATED"/>
    <property type="match status" value="1"/>
</dbReference>
<name>A0A1Y2GNP9_9FUNG</name>
<feature type="region of interest" description="Disordered" evidence="3">
    <location>
        <begin position="326"/>
        <end position="369"/>
    </location>
</feature>
<dbReference type="PROSITE" id="PS50048">
    <property type="entry name" value="ZN2_CY6_FUNGAL_2"/>
    <property type="match status" value="1"/>
</dbReference>
<evidence type="ECO:0000256" key="2">
    <source>
        <dbReference type="ARBA" id="ARBA00023242"/>
    </source>
</evidence>
<evidence type="ECO:0000256" key="1">
    <source>
        <dbReference type="ARBA" id="ARBA00022723"/>
    </source>
</evidence>
<keyword evidence="1" id="KW-0479">Metal-binding</keyword>
<evidence type="ECO:0000313" key="5">
    <source>
        <dbReference type="EMBL" id="ORZ16802.1"/>
    </source>
</evidence>
<dbReference type="InParanoid" id="A0A1Y2GNP9"/>
<dbReference type="GO" id="GO:0008270">
    <property type="term" value="F:zinc ion binding"/>
    <property type="evidence" value="ECO:0007669"/>
    <property type="project" value="InterPro"/>
</dbReference>
<feature type="compositionally biased region" description="Pro residues" evidence="3">
    <location>
        <begin position="194"/>
        <end position="210"/>
    </location>
</feature>
<gene>
    <name evidence="5" type="ORF">BCR41DRAFT_370562</name>
</gene>
<accession>A0A1Y2GNP9</accession>
<dbReference type="InterPro" id="IPR036864">
    <property type="entry name" value="Zn2-C6_fun-type_DNA-bd_sf"/>
</dbReference>
<protein>
    <recommendedName>
        <fullName evidence="4">Zn(2)-C6 fungal-type domain-containing protein</fullName>
    </recommendedName>
</protein>
<dbReference type="Gene3D" id="4.10.240.10">
    <property type="entry name" value="Zn(2)-C6 fungal-type DNA-binding domain"/>
    <property type="match status" value="1"/>
</dbReference>
<dbReference type="InterPro" id="IPR001138">
    <property type="entry name" value="Zn2Cys6_DnaBD"/>
</dbReference>
<dbReference type="SUPFAM" id="SSF57701">
    <property type="entry name" value="Zn2/Cys6 DNA-binding domain"/>
    <property type="match status" value="1"/>
</dbReference>
<keyword evidence="6" id="KW-1185">Reference proteome</keyword>
<dbReference type="RefSeq" id="XP_021881737.1">
    <property type="nucleotide sequence ID" value="XM_022026543.1"/>
</dbReference>
<dbReference type="EMBL" id="MCFF01000017">
    <property type="protein sequence ID" value="ORZ16802.1"/>
    <property type="molecule type" value="Genomic_DNA"/>
</dbReference>